<dbReference type="AlphaFoldDB" id="A0A6L7GVH2"/>
<organism evidence="1 2">
    <name type="scientific">Gordonia mangrovi</name>
    <dbReference type="NCBI Taxonomy" id="2665643"/>
    <lineage>
        <taxon>Bacteria</taxon>
        <taxon>Bacillati</taxon>
        <taxon>Actinomycetota</taxon>
        <taxon>Actinomycetes</taxon>
        <taxon>Mycobacteriales</taxon>
        <taxon>Gordoniaceae</taxon>
        <taxon>Gordonia</taxon>
    </lineage>
</organism>
<comment type="caution">
    <text evidence="1">The sequence shown here is derived from an EMBL/GenBank/DDBJ whole genome shotgun (WGS) entry which is preliminary data.</text>
</comment>
<name>A0A6L7GVH2_9ACTN</name>
<keyword evidence="2" id="KW-1185">Reference proteome</keyword>
<accession>A0A6L7GVH2</accession>
<reference evidence="1 2" key="1">
    <citation type="submission" date="2019-11" db="EMBL/GenBank/DDBJ databases">
        <title>Gordonia sp. nov., a novel actinobacterium isolated from mangrove soil in Hainan.</title>
        <authorList>
            <person name="Huang X."/>
            <person name="Xie Y."/>
            <person name="Chu X."/>
            <person name="Xiao K."/>
        </authorList>
    </citation>
    <scope>NUCLEOTIDE SEQUENCE [LARGE SCALE GENOMIC DNA]</scope>
    <source>
        <strain evidence="1 2">HNM0687</strain>
    </source>
</reference>
<sequence length="268" mass="28129">MGECADVQAIHAMWREAVEQGGIGHTAGAFAILEEVARSGRRFGAPALESLALSTRASLLRQAGRHRDAAAIDGRALLVVSPTPPSSTAARRVTHRAAVLDAIVGLAADHLGQLHLDATRRLLARARSVVDVDDAGWPAGRRPRLRIEWVSAELAMYSDDAAAALEHAERGLHLCAIADTPRRHRVKTELVAAAAHAAAGQSQVAARAAAKVTDDARAGGLLPLEWAALALRHGLDPADHDVSAALLRARRLLTGHGVPFTDGRTAGG</sequence>
<dbReference type="Proteomes" id="UP000475545">
    <property type="component" value="Unassembled WGS sequence"/>
</dbReference>
<dbReference type="RefSeq" id="WP_160903194.1">
    <property type="nucleotide sequence ID" value="NZ_CP102850.1"/>
</dbReference>
<dbReference type="EMBL" id="WMBR01000004">
    <property type="protein sequence ID" value="MXP23041.1"/>
    <property type="molecule type" value="Genomic_DNA"/>
</dbReference>
<gene>
    <name evidence="1" type="ORF">GIY30_17015</name>
</gene>
<proteinExistence type="predicted"/>
<evidence type="ECO:0000313" key="2">
    <source>
        <dbReference type="Proteomes" id="UP000475545"/>
    </source>
</evidence>
<evidence type="ECO:0000313" key="1">
    <source>
        <dbReference type="EMBL" id="MXP23041.1"/>
    </source>
</evidence>
<protein>
    <submittedName>
        <fullName evidence="1">Uncharacterized protein</fullName>
    </submittedName>
</protein>